<dbReference type="EMBL" id="KI283258">
    <property type="protein sequence ID" value="ESA14082.1"/>
    <property type="molecule type" value="Genomic_DNA"/>
</dbReference>
<gene>
    <name evidence="1" type="ORF">GLOINDRAFT_84410</name>
</gene>
<sequence>MTSAVAGFQIQMKLLKIFGVVFTPNPSTVPTTVTNALRCAAKKKVKYGEVWGLARQAAQLAIEFDSYNEIVGWLKVFITRTKKLQSLSQRKGRPETKRYKSSTEKKSHVKYACKTCGRTGHNSARCQNW</sequence>
<name>U9U329_RHIID</name>
<proteinExistence type="predicted"/>
<protein>
    <recommendedName>
        <fullName evidence="2">CCHC-type domain-containing protein</fullName>
    </recommendedName>
</protein>
<evidence type="ECO:0008006" key="2">
    <source>
        <dbReference type="Google" id="ProtNLM"/>
    </source>
</evidence>
<accession>U9U329</accession>
<dbReference type="VEuPathDB" id="FungiDB:RhiirFUN_000005"/>
<dbReference type="HOGENOM" id="CLU_1949945_0_0_1"/>
<reference evidence="1" key="1">
    <citation type="submission" date="2013-07" db="EMBL/GenBank/DDBJ databases">
        <title>The genome of an arbuscular mycorrhizal fungus provides insights into the evolution of the oldest plant symbiosis.</title>
        <authorList>
            <consortium name="DOE Joint Genome Institute"/>
            <person name="Tisserant E."/>
            <person name="Malbreil M."/>
            <person name="Kuo A."/>
            <person name="Kohler A."/>
            <person name="Symeonidi A."/>
            <person name="Balestrini R."/>
            <person name="Charron P."/>
            <person name="Duensing N."/>
            <person name="Frei-dit-Frey N."/>
            <person name="Gianinazzi-Pearson V."/>
            <person name="Gilbert B."/>
            <person name="Handa Y."/>
            <person name="Hijri M."/>
            <person name="Kaul R."/>
            <person name="Kawaguchi M."/>
            <person name="Krajinski F."/>
            <person name="Lammers P."/>
            <person name="Lapierre D."/>
            <person name="Masclaux F.G."/>
            <person name="Murat C."/>
            <person name="Morin E."/>
            <person name="Ndikumana S."/>
            <person name="Pagni M."/>
            <person name="Petitpierre D."/>
            <person name="Requena N."/>
            <person name="Rosikiewicz P."/>
            <person name="Riley R."/>
            <person name="Saito K."/>
            <person name="San Clemente H."/>
            <person name="Shapiro H."/>
            <person name="van Tuinen D."/>
            <person name="Becard G."/>
            <person name="Bonfante P."/>
            <person name="Paszkowski U."/>
            <person name="Shachar-Hill Y."/>
            <person name="Young J.P."/>
            <person name="Sanders I.R."/>
            <person name="Henrissat B."/>
            <person name="Rensing S.A."/>
            <person name="Grigoriev I.V."/>
            <person name="Corradi N."/>
            <person name="Roux C."/>
            <person name="Martin F."/>
        </authorList>
    </citation>
    <scope>NUCLEOTIDE SEQUENCE</scope>
    <source>
        <strain evidence="1">DAOM 197198</strain>
    </source>
</reference>
<evidence type="ECO:0000313" key="1">
    <source>
        <dbReference type="EMBL" id="ESA14082.1"/>
    </source>
</evidence>
<dbReference type="AlphaFoldDB" id="U9U329"/>
<organism evidence="1">
    <name type="scientific">Rhizophagus irregularis (strain DAOM 181602 / DAOM 197198 / MUCL 43194)</name>
    <name type="common">Arbuscular mycorrhizal fungus</name>
    <name type="synonym">Glomus intraradices</name>
    <dbReference type="NCBI Taxonomy" id="747089"/>
    <lineage>
        <taxon>Eukaryota</taxon>
        <taxon>Fungi</taxon>
        <taxon>Fungi incertae sedis</taxon>
        <taxon>Mucoromycota</taxon>
        <taxon>Glomeromycotina</taxon>
        <taxon>Glomeromycetes</taxon>
        <taxon>Glomerales</taxon>
        <taxon>Glomeraceae</taxon>
        <taxon>Rhizophagus</taxon>
    </lineage>
</organism>